<accession>A0A1M5TZU7</accession>
<evidence type="ECO:0008006" key="3">
    <source>
        <dbReference type="Google" id="ProtNLM"/>
    </source>
</evidence>
<protein>
    <recommendedName>
        <fullName evidence="3">Phage tail assembly chaperone protein, E, or 41 or 14</fullName>
    </recommendedName>
</protein>
<reference evidence="1 2" key="1">
    <citation type="submission" date="2016-11" db="EMBL/GenBank/DDBJ databases">
        <authorList>
            <person name="Jaros S."/>
            <person name="Januszkiewicz K."/>
            <person name="Wedrychowicz H."/>
        </authorList>
    </citation>
    <scope>NUCLEOTIDE SEQUENCE [LARGE SCALE GENOMIC DNA]</scope>
    <source>
        <strain evidence="1 2">DSM 6191</strain>
    </source>
</reference>
<sequence length="99" mass="11374">MFDISLVSKRYFEVKFENGLSLKVEPPKLGVIKKITALSKTRNEDAMDDLAEAVKMILSKNKNGYKVTDEIIDEIDFDQLNEILTAYFEWLAKTKNTPN</sequence>
<evidence type="ECO:0000313" key="2">
    <source>
        <dbReference type="Proteomes" id="UP000184241"/>
    </source>
</evidence>
<proteinExistence type="predicted"/>
<name>A0A1M5TZU7_9CLOT</name>
<organism evidence="1 2">
    <name type="scientific">Clostridium intestinale DSM 6191</name>
    <dbReference type="NCBI Taxonomy" id="1121320"/>
    <lineage>
        <taxon>Bacteria</taxon>
        <taxon>Bacillati</taxon>
        <taxon>Bacillota</taxon>
        <taxon>Clostridia</taxon>
        <taxon>Eubacteriales</taxon>
        <taxon>Clostridiaceae</taxon>
        <taxon>Clostridium</taxon>
    </lineage>
</organism>
<dbReference type="EMBL" id="FQXU01000003">
    <property type="protein sequence ID" value="SHH56228.1"/>
    <property type="molecule type" value="Genomic_DNA"/>
</dbReference>
<dbReference type="AlphaFoldDB" id="A0A1M5TZU7"/>
<gene>
    <name evidence="1" type="ORF">SAMN02745941_00364</name>
</gene>
<evidence type="ECO:0000313" key="1">
    <source>
        <dbReference type="EMBL" id="SHH56228.1"/>
    </source>
</evidence>
<dbReference type="RefSeq" id="WP_073016095.1">
    <property type="nucleotide sequence ID" value="NZ_FQXU01000003.1"/>
</dbReference>
<dbReference type="Proteomes" id="UP000184241">
    <property type="component" value="Unassembled WGS sequence"/>
</dbReference>